<dbReference type="AlphaFoldDB" id="A0A8C5DU87"/>
<name>A0A8C5DU87_GOUWI</name>
<accession>A0A8C5DU87</accession>
<organism evidence="1 2">
    <name type="scientific">Gouania willdenowi</name>
    <name type="common">Blunt-snouted clingfish</name>
    <name type="synonym">Lepadogaster willdenowi</name>
    <dbReference type="NCBI Taxonomy" id="441366"/>
    <lineage>
        <taxon>Eukaryota</taxon>
        <taxon>Metazoa</taxon>
        <taxon>Chordata</taxon>
        <taxon>Craniata</taxon>
        <taxon>Vertebrata</taxon>
        <taxon>Euteleostomi</taxon>
        <taxon>Actinopterygii</taxon>
        <taxon>Neopterygii</taxon>
        <taxon>Teleostei</taxon>
        <taxon>Neoteleostei</taxon>
        <taxon>Acanthomorphata</taxon>
        <taxon>Ovalentaria</taxon>
        <taxon>Blenniimorphae</taxon>
        <taxon>Blenniiformes</taxon>
        <taxon>Gobiesocoidei</taxon>
        <taxon>Gobiesocidae</taxon>
        <taxon>Gobiesocinae</taxon>
        <taxon>Gouania</taxon>
    </lineage>
</organism>
<evidence type="ECO:0000313" key="2">
    <source>
        <dbReference type="Proteomes" id="UP000694680"/>
    </source>
</evidence>
<dbReference type="Ensembl" id="ENSGWIT00000011607.1">
    <property type="protein sequence ID" value="ENSGWIP00000010445.1"/>
    <property type="gene ID" value="ENSGWIG00000006129.1"/>
</dbReference>
<keyword evidence="2" id="KW-1185">Reference proteome</keyword>
<dbReference type="Proteomes" id="UP000694680">
    <property type="component" value="Chromosome 8"/>
</dbReference>
<reference evidence="1" key="1">
    <citation type="submission" date="2020-06" db="EMBL/GenBank/DDBJ databases">
        <authorList>
            <consortium name="Wellcome Sanger Institute Data Sharing"/>
        </authorList>
    </citation>
    <scope>NUCLEOTIDE SEQUENCE [LARGE SCALE GENOMIC DNA]</scope>
</reference>
<evidence type="ECO:0000313" key="1">
    <source>
        <dbReference type="Ensembl" id="ENSGWIP00000010445.1"/>
    </source>
</evidence>
<reference evidence="1" key="3">
    <citation type="submission" date="2025-09" db="UniProtKB">
        <authorList>
            <consortium name="Ensembl"/>
        </authorList>
    </citation>
    <scope>IDENTIFICATION</scope>
</reference>
<proteinExistence type="predicted"/>
<protein>
    <submittedName>
        <fullName evidence="1">Uncharacterized protein</fullName>
    </submittedName>
</protein>
<reference evidence="1" key="2">
    <citation type="submission" date="2025-08" db="UniProtKB">
        <authorList>
            <consortium name="Ensembl"/>
        </authorList>
    </citation>
    <scope>IDENTIFICATION</scope>
</reference>
<sequence>MIHPFSQVPELFKLPCCGLLRRVTCVHIIGPTTGLGAAARSWGTTRIEDIIYRALHLAVINGLALVGAKNECSAVEITPKTIQQRQSFTPHFLPLPLPIYITR</sequence>